<evidence type="ECO:0000313" key="2">
    <source>
        <dbReference type="Proteomes" id="UP000199060"/>
    </source>
</evidence>
<protein>
    <submittedName>
        <fullName evidence="1">Putative addiction module component, TIGR02574 family</fullName>
    </submittedName>
</protein>
<accession>A0A1G6QJW1</accession>
<dbReference type="Pfam" id="PF09720">
    <property type="entry name" value="Unstab_antitox"/>
    <property type="match status" value="1"/>
</dbReference>
<dbReference type="STRING" id="686796.SAMN04488104_100973"/>
<gene>
    <name evidence="1" type="ORF">SAMN04488104_100973</name>
</gene>
<dbReference type="AlphaFoldDB" id="A0A1G6QJW1"/>
<dbReference type="RefSeq" id="WP_087938530.1">
    <property type="nucleotide sequence ID" value="NZ_FNAC01000009.1"/>
</dbReference>
<dbReference type="EMBL" id="FNAC01000009">
    <property type="protein sequence ID" value="SDC91925.1"/>
    <property type="molecule type" value="Genomic_DNA"/>
</dbReference>
<name>A0A1G6QJW1_9BACT</name>
<proteinExistence type="predicted"/>
<keyword evidence="2" id="KW-1185">Reference proteome</keyword>
<organism evidence="1 2">
    <name type="scientific">Algoriphagus faecimaris</name>
    <dbReference type="NCBI Taxonomy" id="686796"/>
    <lineage>
        <taxon>Bacteria</taxon>
        <taxon>Pseudomonadati</taxon>
        <taxon>Bacteroidota</taxon>
        <taxon>Cytophagia</taxon>
        <taxon>Cytophagales</taxon>
        <taxon>Cyclobacteriaceae</taxon>
        <taxon>Algoriphagus</taxon>
    </lineage>
</organism>
<reference evidence="2" key="1">
    <citation type="submission" date="2016-10" db="EMBL/GenBank/DDBJ databases">
        <authorList>
            <person name="Varghese N."/>
            <person name="Submissions S."/>
        </authorList>
    </citation>
    <scope>NUCLEOTIDE SEQUENCE [LARGE SCALE GENOMIC DNA]</scope>
    <source>
        <strain evidence="2">DSM 23095</strain>
    </source>
</reference>
<dbReference type="OrthoDB" id="982589at2"/>
<evidence type="ECO:0000313" key="1">
    <source>
        <dbReference type="EMBL" id="SDC91925.1"/>
    </source>
</evidence>
<sequence>MQNSILKEKLHQAVDSADSQLLEILFSIVSEFNESNCELTPQQQAELKRRLELFDSGKMKFATWDEMISRIETE</sequence>
<dbReference type="InterPro" id="IPR013406">
    <property type="entry name" value="CHP02574_addiction_mod"/>
</dbReference>
<dbReference type="Proteomes" id="UP000199060">
    <property type="component" value="Unassembled WGS sequence"/>
</dbReference>